<organism evidence="1 2">
    <name type="scientific">Trinickia symbiotica</name>
    <dbReference type="NCBI Taxonomy" id="863227"/>
    <lineage>
        <taxon>Bacteria</taxon>
        <taxon>Pseudomonadati</taxon>
        <taxon>Pseudomonadota</taxon>
        <taxon>Betaproteobacteria</taxon>
        <taxon>Burkholderiales</taxon>
        <taxon>Burkholderiaceae</taxon>
        <taxon>Trinickia</taxon>
    </lineage>
</organism>
<dbReference type="AlphaFoldDB" id="A0A2N7X0Z5"/>
<dbReference type="RefSeq" id="WP_018444226.1">
    <property type="nucleotide sequence ID" value="NZ_KB890219.1"/>
</dbReference>
<dbReference type="STRING" id="863227.GCA_000373005_05612"/>
<gene>
    <name evidence="1" type="ORF">C0Z20_18765</name>
</gene>
<dbReference type="EMBL" id="PNYC01000012">
    <property type="protein sequence ID" value="PMS35165.1"/>
    <property type="molecule type" value="Genomic_DNA"/>
</dbReference>
<keyword evidence="2" id="KW-1185">Reference proteome</keyword>
<sequence length="173" mass="19304">MSRNLAASIRARLKQHADASLDGARIALQVDIGFGDAVTPAPESVNYPVLLDDLPAPQLRAYPKYTVVAEKFHAVCLLGMANTSMKDYFDLWVLLTEESLDPAALHRAFQATFARRRLTIPEAIPAGLSDAFAQDATKQKQWAAFLKKNRLQPLDLVQVVGRMRDEFQRLQAR</sequence>
<reference evidence="1 2" key="1">
    <citation type="submission" date="2018-01" db="EMBL/GenBank/DDBJ databases">
        <title>Whole genome analyses suggest that Burkholderia sensu lato contains two further novel genera in the rhizoxinica-symbiotica group Mycetohabitans gen. nov., and Trinickia gen. nov.: implications for the evolution of diazotrophy and nodulation in the Burkholderiaceae.</title>
        <authorList>
            <person name="Estrada-de los Santos P."/>
            <person name="Palmer M."/>
            <person name="Chavez-Ramirez B."/>
            <person name="Beukes C."/>
            <person name="Steenkamp E.T."/>
            <person name="Hirsch A.M."/>
            <person name="Manyaka P."/>
            <person name="Maluk M."/>
            <person name="Lafos M."/>
            <person name="Crook M."/>
            <person name="Gross E."/>
            <person name="Simon M.F."/>
            <person name="Bueno dos Reis Junior F."/>
            <person name="Poole P.S."/>
            <person name="Venter S.N."/>
            <person name="James E.K."/>
        </authorList>
    </citation>
    <scope>NUCLEOTIDE SEQUENCE [LARGE SCALE GENOMIC DNA]</scope>
    <source>
        <strain evidence="1 2">JPY 581</strain>
    </source>
</reference>
<comment type="caution">
    <text evidence="1">The sequence shown here is derived from an EMBL/GenBank/DDBJ whole genome shotgun (WGS) entry which is preliminary data.</text>
</comment>
<dbReference type="InterPro" id="IPR014942">
    <property type="entry name" value="AbiEii"/>
</dbReference>
<dbReference type="OrthoDB" id="9808443at2"/>
<keyword evidence="1" id="KW-0808">Transferase</keyword>
<dbReference type="GO" id="GO:0016740">
    <property type="term" value="F:transferase activity"/>
    <property type="evidence" value="ECO:0007669"/>
    <property type="project" value="UniProtKB-KW"/>
</dbReference>
<dbReference type="Proteomes" id="UP000235777">
    <property type="component" value="Unassembled WGS sequence"/>
</dbReference>
<proteinExistence type="predicted"/>
<protein>
    <submittedName>
        <fullName evidence="1">Nucleotidyl transferase AbiEii/AbiGii toxin family protein</fullName>
    </submittedName>
</protein>
<evidence type="ECO:0000313" key="1">
    <source>
        <dbReference type="EMBL" id="PMS35165.1"/>
    </source>
</evidence>
<evidence type="ECO:0000313" key="2">
    <source>
        <dbReference type="Proteomes" id="UP000235777"/>
    </source>
</evidence>
<name>A0A2N7X0Z5_9BURK</name>
<accession>A0A2N7X0Z5</accession>
<dbReference type="Pfam" id="PF08843">
    <property type="entry name" value="AbiEii"/>
    <property type="match status" value="1"/>
</dbReference>